<feature type="transmembrane region" description="Helical" evidence="2">
    <location>
        <begin position="36"/>
        <end position="53"/>
    </location>
</feature>
<gene>
    <name evidence="5" type="ORF">SAMN02194393_05007</name>
</gene>
<dbReference type="PANTHER" id="PTHR33392:SF6">
    <property type="entry name" value="POLYISOPRENYL-TEICHOIC ACID--PEPTIDOGLYCAN TEICHOIC ACID TRANSFERASE TAGU"/>
    <property type="match status" value="1"/>
</dbReference>
<dbReference type="PANTHER" id="PTHR33392">
    <property type="entry name" value="POLYISOPRENYL-TEICHOIC ACID--PEPTIDOGLYCAN TEICHOIC ACID TRANSFERASE TAGU"/>
    <property type="match status" value="1"/>
</dbReference>
<feature type="transmembrane region" description="Helical" evidence="2">
    <location>
        <begin position="6"/>
        <end position="24"/>
    </location>
</feature>
<feature type="domain" description="Cell envelope-related transcriptional attenuator" evidence="3">
    <location>
        <begin position="387"/>
        <end position="548"/>
    </location>
</feature>
<dbReference type="Pfam" id="PF03816">
    <property type="entry name" value="LytR_cpsA_psr"/>
    <property type="match status" value="1"/>
</dbReference>
<sequence>MDNIFNTILQMSIMGGILAFIVIILRSLTKNHIPKIVLYLMWVLVFIKFIVPIDLSSPISIWNDIDLEKNTTNIVRSEFLIPHNNSPIDQPIEATQSITSIEKNQDNITKEIDYKNSTEKNINIFSLIWFTGVIVFVTTLIIMCFLINKRFRYAQPIELDFMKNIFDERNNRIKVYKDKNASSPMVLGIIRPKIILPEDFDMKEEKMLTHIILHEVQHIKWKDSLINILSLVILSIHWFNPILWISYILFSRDIESFCDERVLRQIGEEKKSEYANSLLSCAINKHKFTLVCTCSFRKNNVKERIKGVMKYKKIGIIKRILSIVFTAVVLLIFTTNCTNKMPQDEIIDDLNSNQLYQSIENEKTEFTKLIKKSNRVNILLMGLNGVRTDTMILASFNPNSKSLDLISIPKDTYYYTKGYDSPSLKKINAVYGHKEVNFGGPEGVMKAVSNLLNLPVDHYVTFSYEDVESIVDSLGGIKVNIPFDMDYDDPWSEPPLHIHLKKGNRVLSGKEAVQFLRYRQNNGNSHSDGDIGRINRQQQFIKAAAKQAFSLKLPTVANTVFNNVETSMKIEDIGNYSKKAMGISIEDIETYNLPGKSEAINGISYYVHDEKETKKLILQIYKKELEN</sequence>
<dbReference type="Gene3D" id="3.40.630.190">
    <property type="entry name" value="LCP protein"/>
    <property type="match status" value="1"/>
</dbReference>
<reference evidence="5 6" key="1">
    <citation type="submission" date="2017-02" db="EMBL/GenBank/DDBJ databases">
        <authorList>
            <person name="Peterson S.W."/>
        </authorList>
    </citation>
    <scope>NUCLEOTIDE SEQUENCE [LARGE SCALE GENOMIC DNA]</scope>
    <source>
        <strain evidence="5 6">M1</strain>
    </source>
</reference>
<dbReference type="NCBIfam" id="TIGR00350">
    <property type="entry name" value="lytR_cpsA_psr"/>
    <property type="match status" value="1"/>
</dbReference>
<dbReference type="Pfam" id="PF05569">
    <property type="entry name" value="Peptidase_M56"/>
    <property type="match status" value="1"/>
</dbReference>
<dbReference type="InterPro" id="IPR008756">
    <property type="entry name" value="Peptidase_M56"/>
</dbReference>
<evidence type="ECO:0000256" key="2">
    <source>
        <dbReference type="SAM" id="Phobius"/>
    </source>
</evidence>
<keyword evidence="6" id="KW-1185">Reference proteome</keyword>
<dbReference type="InterPro" id="IPR050922">
    <property type="entry name" value="LytR/CpsA/Psr_CW_biosynth"/>
</dbReference>
<feature type="transmembrane region" description="Helical" evidence="2">
    <location>
        <begin position="124"/>
        <end position="147"/>
    </location>
</feature>
<feature type="domain" description="Peptidase M56" evidence="4">
    <location>
        <begin position="7"/>
        <end position="306"/>
    </location>
</feature>
<evidence type="ECO:0000313" key="5">
    <source>
        <dbReference type="EMBL" id="SKC89309.1"/>
    </source>
</evidence>
<keyword evidence="2" id="KW-0812">Transmembrane</keyword>
<dbReference type="STRING" id="36842.SAMN02194393_05007"/>
<dbReference type="InterPro" id="IPR004474">
    <property type="entry name" value="LytR_CpsA_psr"/>
</dbReference>
<evidence type="ECO:0000256" key="1">
    <source>
        <dbReference type="ARBA" id="ARBA00006068"/>
    </source>
</evidence>
<name>A0A1T5MN49_9FIRM</name>
<dbReference type="EMBL" id="FUZT01000019">
    <property type="protein sequence ID" value="SKC89309.1"/>
    <property type="molecule type" value="Genomic_DNA"/>
</dbReference>
<keyword evidence="2" id="KW-0472">Membrane</keyword>
<keyword evidence="2" id="KW-1133">Transmembrane helix</keyword>
<evidence type="ECO:0000259" key="4">
    <source>
        <dbReference type="Pfam" id="PF05569"/>
    </source>
</evidence>
<organism evidence="5 6">
    <name type="scientific">Maledivibacter halophilus</name>
    <dbReference type="NCBI Taxonomy" id="36842"/>
    <lineage>
        <taxon>Bacteria</taxon>
        <taxon>Bacillati</taxon>
        <taxon>Bacillota</taxon>
        <taxon>Clostridia</taxon>
        <taxon>Peptostreptococcales</taxon>
        <taxon>Caminicellaceae</taxon>
        <taxon>Maledivibacter</taxon>
    </lineage>
</organism>
<dbReference type="Proteomes" id="UP000190285">
    <property type="component" value="Unassembled WGS sequence"/>
</dbReference>
<protein>
    <submittedName>
        <fullName evidence="5">Transcriptional attenuator, LytR family</fullName>
    </submittedName>
</protein>
<comment type="similarity">
    <text evidence="1">Belongs to the LytR/CpsA/Psr (LCP) family.</text>
</comment>
<dbReference type="AlphaFoldDB" id="A0A1T5MN49"/>
<dbReference type="CDD" id="cd07341">
    <property type="entry name" value="M56_BlaR1_MecR1_like"/>
    <property type="match status" value="1"/>
</dbReference>
<dbReference type="RefSeq" id="WP_170917588.1">
    <property type="nucleotide sequence ID" value="NZ_FUZT01000019.1"/>
</dbReference>
<evidence type="ECO:0000259" key="3">
    <source>
        <dbReference type="Pfam" id="PF03816"/>
    </source>
</evidence>
<accession>A0A1T5MN49</accession>
<evidence type="ECO:0000313" key="6">
    <source>
        <dbReference type="Proteomes" id="UP000190285"/>
    </source>
</evidence>
<proteinExistence type="inferred from homology"/>